<evidence type="ECO:0000313" key="2">
    <source>
        <dbReference type="EMBL" id="KAG8052981.1"/>
    </source>
</evidence>
<dbReference type="EMBL" id="JAAALK010000288">
    <property type="protein sequence ID" value="KAG8052981.1"/>
    <property type="molecule type" value="Genomic_DNA"/>
</dbReference>
<comment type="caution">
    <text evidence="2">The sequence shown here is derived from an EMBL/GenBank/DDBJ whole genome shotgun (WGS) entry which is preliminary data.</text>
</comment>
<evidence type="ECO:0000313" key="3">
    <source>
        <dbReference type="Proteomes" id="UP000729402"/>
    </source>
</evidence>
<dbReference type="AlphaFoldDB" id="A0A8J5VAN5"/>
<proteinExistence type="predicted"/>
<dbReference type="Proteomes" id="UP000729402">
    <property type="component" value="Unassembled WGS sequence"/>
</dbReference>
<protein>
    <submittedName>
        <fullName evidence="2">Uncharacterized protein</fullName>
    </submittedName>
</protein>
<keyword evidence="1" id="KW-1133">Transmembrane helix</keyword>
<keyword evidence="1" id="KW-0472">Membrane</keyword>
<keyword evidence="1" id="KW-0812">Transmembrane</keyword>
<keyword evidence="3" id="KW-1185">Reference proteome</keyword>
<evidence type="ECO:0000256" key="1">
    <source>
        <dbReference type="SAM" id="Phobius"/>
    </source>
</evidence>
<organism evidence="2 3">
    <name type="scientific">Zizania palustris</name>
    <name type="common">Northern wild rice</name>
    <dbReference type="NCBI Taxonomy" id="103762"/>
    <lineage>
        <taxon>Eukaryota</taxon>
        <taxon>Viridiplantae</taxon>
        <taxon>Streptophyta</taxon>
        <taxon>Embryophyta</taxon>
        <taxon>Tracheophyta</taxon>
        <taxon>Spermatophyta</taxon>
        <taxon>Magnoliopsida</taxon>
        <taxon>Liliopsida</taxon>
        <taxon>Poales</taxon>
        <taxon>Poaceae</taxon>
        <taxon>BOP clade</taxon>
        <taxon>Oryzoideae</taxon>
        <taxon>Oryzeae</taxon>
        <taxon>Zizaniinae</taxon>
        <taxon>Zizania</taxon>
    </lineage>
</organism>
<accession>A0A8J5VAN5</accession>
<name>A0A8J5VAN5_ZIZPA</name>
<feature type="transmembrane region" description="Helical" evidence="1">
    <location>
        <begin position="24"/>
        <end position="43"/>
    </location>
</feature>
<reference evidence="2" key="2">
    <citation type="submission" date="2021-02" db="EMBL/GenBank/DDBJ databases">
        <authorList>
            <person name="Kimball J.A."/>
            <person name="Haas M.W."/>
            <person name="Macchietto M."/>
            <person name="Kono T."/>
            <person name="Duquette J."/>
            <person name="Shao M."/>
        </authorList>
    </citation>
    <scope>NUCLEOTIDE SEQUENCE</scope>
    <source>
        <tissue evidence="2">Fresh leaf tissue</tissue>
    </source>
</reference>
<reference evidence="2" key="1">
    <citation type="journal article" date="2021" name="bioRxiv">
        <title>Whole Genome Assembly and Annotation of Northern Wild Rice, Zizania palustris L., Supports a Whole Genome Duplication in the Zizania Genus.</title>
        <authorList>
            <person name="Haas M."/>
            <person name="Kono T."/>
            <person name="Macchietto M."/>
            <person name="Millas R."/>
            <person name="McGilp L."/>
            <person name="Shao M."/>
            <person name="Duquette J."/>
            <person name="Hirsch C.N."/>
            <person name="Kimball J."/>
        </authorList>
    </citation>
    <scope>NUCLEOTIDE SEQUENCE</scope>
    <source>
        <tissue evidence="2">Fresh leaf tissue</tissue>
    </source>
</reference>
<sequence>MTLLHVTIYAYPPTSMTPSMGRHVIGYFGALIILPCIWVGATLPHQHRLRAMRPVVGHGVRLLQAR</sequence>
<gene>
    <name evidence="2" type="ORF">GUJ93_ZPchr0001g32330</name>
</gene>